<dbReference type="AlphaFoldDB" id="A0A8X8L9M4"/>
<dbReference type="KEGG" id="cthu:HUR95_12180"/>
<protein>
    <submittedName>
        <fullName evidence="1">Uncharacterized protein</fullName>
    </submittedName>
</protein>
<reference evidence="1 2" key="1">
    <citation type="journal article" date="2020" name="Extremophiles">
        <title>Genomic analysis of Caldalkalibacillus thermarum TA2.A1 reveals aerobic alkaliphilic metabolism and evolutionary hallmarks linking alkaliphilic bacteria and plant life.</title>
        <authorList>
            <person name="de Jong S.I."/>
            <person name="van den Broek M.A."/>
            <person name="Merkel A.Y."/>
            <person name="de la Torre Cortes P."/>
            <person name="Kalamorz F."/>
            <person name="Cook G.M."/>
            <person name="van Loosdrecht M.C.M."/>
            <person name="McMillan D.G.G."/>
        </authorList>
    </citation>
    <scope>NUCLEOTIDE SEQUENCE [LARGE SCALE GENOMIC DNA]</scope>
    <source>
        <strain evidence="1 2">TA2.A1</strain>
    </source>
</reference>
<organism evidence="1 2">
    <name type="scientific">Caldalkalibacillus thermarum (strain TA2.A1)</name>
    <dbReference type="NCBI Taxonomy" id="986075"/>
    <lineage>
        <taxon>Bacteria</taxon>
        <taxon>Bacillati</taxon>
        <taxon>Bacillota</taxon>
        <taxon>Bacilli</taxon>
        <taxon>Bacillales</taxon>
        <taxon>Bacillaceae</taxon>
        <taxon>Caldalkalibacillus</taxon>
    </lineage>
</organism>
<evidence type="ECO:0000313" key="1">
    <source>
        <dbReference type="EMBL" id="QZT33068.1"/>
    </source>
</evidence>
<accession>A0A8X8L9M4</accession>
<dbReference type="RefSeq" id="WP_222822610.1">
    <property type="nucleotide sequence ID" value="NZ_CP082237.1"/>
</dbReference>
<evidence type="ECO:0000313" key="2">
    <source>
        <dbReference type="Proteomes" id="UP000825179"/>
    </source>
</evidence>
<name>A0A8X8L9M4_CALTT</name>
<dbReference type="EMBL" id="CP082237">
    <property type="protein sequence ID" value="QZT33068.1"/>
    <property type="molecule type" value="Genomic_DNA"/>
</dbReference>
<keyword evidence="2" id="KW-1185">Reference proteome</keyword>
<proteinExistence type="predicted"/>
<dbReference type="Proteomes" id="UP000825179">
    <property type="component" value="Chromosome"/>
</dbReference>
<gene>
    <name evidence="1" type="ORF">HUR95_12180</name>
</gene>
<sequence length="60" mass="6862">MEKNIEKVLSEKGIKVSKDELSLLEHQWNAIQQLKKGFKEIKLDDSDICVTHNPGSVCHE</sequence>